<name>A0A0R1EZ51_LACZE</name>
<dbReference type="InterPro" id="IPR002347">
    <property type="entry name" value="SDR_fam"/>
</dbReference>
<dbReference type="Gene3D" id="3.40.50.720">
    <property type="entry name" value="NAD(P)-binding Rossmann-like Domain"/>
    <property type="match status" value="1"/>
</dbReference>
<dbReference type="eggNOG" id="COG1028">
    <property type="taxonomic scope" value="Bacteria"/>
</dbReference>
<evidence type="ECO:0000256" key="1">
    <source>
        <dbReference type="ARBA" id="ARBA00023002"/>
    </source>
</evidence>
<dbReference type="PRINTS" id="PR00081">
    <property type="entry name" value="GDHRDH"/>
</dbReference>
<dbReference type="RefSeq" id="WP_010488809.1">
    <property type="nucleotide sequence ID" value="NZ_AZCT01000006.1"/>
</dbReference>
<dbReference type="AlphaFoldDB" id="A0A0R1EZ51"/>
<dbReference type="GO" id="GO:0016491">
    <property type="term" value="F:oxidoreductase activity"/>
    <property type="evidence" value="ECO:0007669"/>
    <property type="project" value="UniProtKB-KW"/>
</dbReference>
<accession>A0A0R1EZ51</accession>
<evidence type="ECO:0000313" key="2">
    <source>
        <dbReference type="EMBL" id="KRK12577.1"/>
    </source>
</evidence>
<dbReference type="PATRIC" id="fig|1423816.3.peg.2815"/>
<keyword evidence="1" id="KW-0560">Oxidoreductase</keyword>
<dbReference type="InterPro" id="IPR036291">
    <property type="entry name" value="NAD(P)-bd_dom_sf"/>
</dbReference>
<dbReference type="PANTHER" id="PTHR43157:SF31">
    <property type="entry name" value="PHOSPHATIDYLINOSITOL-GLYCAN BIOSYNTHESIS CLASS F PROTEIN"/>
    <property type="match status" value="1"/>
</dbReference>
<dbReference type="EMBL" id="AZCT01000006">
    <property type="protein sequence ID" value="KRK12577.1"/>
    <property type="molecule type" value="Genomic_DNA"/>
</dbReference>
<dbReference type="PANTHER" id="PTHR43157">
    <property type="entry name" value="PHOSPHATIDYLINOSITOL-GLYCAN BIOSYNTHESIS CLASS F PROTEIN-RELATED"/>
    <property type="match status" value="1"/>
</dbReference>
<proteinExistence type="predicted"/>
<protein>
    <submittedName>
        <fullName evidence="2">Short-chain alcohol dehydrogenase</fullName>
    </submittedName>
</protein>
<reference evidence="2 3" key="1">
    <citation type="journal article" date="2015" name="Genome Announc.">
        <title>Expanding the biotechnology potential of lactobacilli through comparative genomics of 213 strains and associated genera.</title>
        <authorList>
            <person name="Sun Z."/>
            <person name="Harris H.M."/>
            <person name="McCann A."/>
            <person name="Guo C."/>
            <person name="Argimon S."/>
            <person name="Zhang W."/>
            <person name="Yang X."/>
            <person name="Jeffery I.B."/>
            <person name="Cooney J.C."/>
            <person name="Kagawa T.F."/>
            <person name="Liu W."/>
            <person name="Song Y."/>
            <person name="Salvetti E."/>
            <person name="Wrobel A."/>
            <person name="Rasinkangas P."/>
            <person name="Parkhill J."/>
            <person name="Rea M.C."/>
            <person name="O'Sullivan O."/>
            <person name="Ritari J."/>
            <person name="Douillard F.P."/>
            <person name="Paul Ross R."/>
            <person name="Yang R."/>
            <person name="Briner A.E."/>
            <person name="Felis G.E."/>
            <person name="de Vos W.M."/>
            <person name="Barrangou R."/>
            <person name="Klaenhammer T.R."/>
            <person name="Caufield P.W."/>
            <person name="Cui Y."/>
            <person name="Zhang H."/>
            <person name="O'Toole P.W."/>
        </authorList>
    </citation>
    <scope>NUCLEOTIDE SEQUENCE [LARGE SCALE GENOMIC DNA]</scope>
    <source>
        <strain evidence="2 3">DSM 20178</strain>
    </source>
</reference>
<sequence>MQAPKRHWTERDMPDLTGRYAVVTGGTSGVGFAMSAALLRHGATVIIIGKNRLKGKTAVETLKQQTQRQLIRFIAADLSDQTAVNQLADELLATLPHLDILINNAGVMMPAKRTVTRDGVELMWAVNYFAGFMLTLRLSSLLEKAPNARVVNVASIAMGRPHLTFNQFDGRDYRPWTFYANSKLAQAMMAVKLNQLFHEAGQSVMVNGSSPGLAATSLKTIQSWATAWPMRLAALSFRIMPWLRQSPQRAALPALYAATDAHAQGGVVYAPASWHGLRGYPGLWSWNGRPELHDQDLLNRLYRASRQVTGV</sequence>
<organism evidence="2 3">
    <name type="scientific">Lacticaseibacillus zeae DSM 20178 = KCTC 3804</name>
    <dbReference type="NCBI Taxonomy" id="1423816"/>
    <lineage>
        <taxon>Bacteria</taxon>
        <taxon>Bacillati</taxon>
        <taxon>Bacillota</taxon>
        <taxon>Bacilli</taxon>
        <taxon>Lactobacillales</taxon>
        <taxon>Lactobacillaceae</taxon>
        <taxon>Lacticaseibacillus</taxon>
    </lineage>
</organism>
<comment type="caution">
    <text evidence="2">The sequence shown here is derived from an EMBL/GenBank/DDBJ whole genome shotgun (WGS) entry which is preliminary data.</text>
</comment>
<gene>
    <name evidence="2" type="ORF">FD51_GL002708</name>
</gene>
<dbReference type="Proteomes" id="UP000051984">
    <property type="component" value="Unassembled WGS sequence"/>
</dbReference>
<dbReference type="Pfam" id="PF00106">
    <property type="entry name" value="adh_short"/>
    <property type="match status" value="1"/>
</dbReference>
<dbReference type="SUPFAM" id="SSF51735">
    <property type="entry name" value="NAD(P)-binding Rossmann-fold domains"/>
    <property type="match status" value="1"/>
</dbReference>
<evidence type="ECO:0000313" key="3">
    <source>
        <dbReference type="Proteomes" id="UP000051984"/>
    </source>
</evidence>